<comment type="subunit">
    <text evidence="6">Monomer. Binds directly to the core enzyme of the DNA-dependent RNA polymerase and to nascent RNA.</text>
</comment>
<keyword evidence="6" id="KW-0889">Transcription antitermination</keyword>
<comment type="subcellular location">
    <subcellularLocation>
        <location evidence="6">Cytoplasm</location>
    </subcellularLocation>
</comment>
<dbReference type="InterPro" id="IPR009019">
    <property type="entry name" value="KH_sf_prok-type"/>
</dbReference>
<dbReference type="InterPro" id="IPR030842">
    <property type="entry name" value="TF_NusA_bacterial"/>
</dbReference>
<dbReference type="InterPro" id="IPR015946">
    <property type="entry name" value="KH_dom-like_a/b"/>
</dbReference>
<protein>
    <recommendedName>
        <fullName evidence="6">Transcription termination/antitermination protein NusA</fullName>
    </recommendedName>
</protein>
<keyword evidence="11" id="KW-1185">Reference proteome</keyword>
<dbReference type="InterPro" id="IPR025249">
    <property type="entry name" value="TF_NusA_KH_1st"/>
</dbReference>
<dbReference type="PANTHER" id="PTHR22648">
    <property type="entry name" value="TRANSCRIPTION TERMINATION FACTOR NUSA"/>
    <property type="match status" value="1"/>
</dbReference>
<comment type="function">
    <text evidence="6">Participates in both transcription termination and antitermination.</text>
</comment>
<dbReference type="CDD" id="cd02134">
    <property type="entry name" value="KH-II_NusA_rpt1"/>
    <property type="match status" value="1"/>
</dbReference>
<dbReference type="InterPro" id="IPR010213">
    <property type="entry name" value="TF_NusA"/>
</dbReference>
<dbReference type="CDD" id="cd04455">
    <property type="entry name" value="S1_NusA"/>
    <property type="match status" value="1"/>
</dbReference>
<dbReference type="Pfam" id="PF13184">
    <property type="entry name" value="KH_NusA_1st"/>
    <property type="match status" value="1"/>
</dbReference>
<keyword evidence="1 6" id="KW-0806">Transcription termination</keyword>
<keyword evidence="3 6" id="KW-0694">RNA-binding</keyword>
<dbReference type="EMBL" id="BAAAMN010000029">
    <property type="protein sequence ID" value="GAA2037118.1"/>
    <property type="molecule type" value="Genomic_DNA"/>
</dbReference>
<dbReference type="Pfam" id="PF08529">
    <property type="entry name" value="NusA_N"/>
    <property type="match status" value="2"/>
</dbReference>
<dbReference type="RefSeq" id="WP_343957590.1">
    <property type="nucleotide sequence ID" value="NZ_BAAAMN010000029.1"/>
</dbReference>
<gene>
    <name evidence="6 10" type="primary">nusA</name>
    <name evidence="10" type="ORF">GCM10009720_17140</name>
</gene>
<dbReference type="SUPFAM" id="SSF54814">
    <property type="entry name" value="Prokaryotic type KH domain (KH-domain type II)"/>
    <property type="match status" value="2"/>
</dbReference>
<evidence type="ECO:0000313" key="11">
    <source>
        <dbReference type="Proteomes" id="UP001501461"/>
    </source>
</evidence>
<organism evidence="10 11">
    <name type="scientific">Yaniella flava</name>
    <dbReference type="NCBI Taxonomy" id="287930"/>
    <lineage>
        <taxon>Bacteria</taxon>
        <taxon>Bacillati</taxon>
        <taxon>Actinomycetota</taxon>
        <taxon>Actinomycetes</taxon>
        <taxon>Micrococcales</taxon>
        <taxon>Micrococcaceae</taxon>
        <taxon>Yaniella</taxon>
    </lineage>
</organism>
<dbReference type="CDD" id="cd22529">
    <property type="entry name" value="KH-II_NusA_rpt2"/>
    <property type="match status" value="1"/>
</dbReference>
<dbReference type="NCBIfam" id="TIGR01953">
    <property type="entry name" value="NusA"/>
    <property type="match status" value="1"/>
</dbReference>
<evidence type="ECO:0000256" key="6">
    <source>
        <dbReference type="HAMAP-Rule" id="MF_00945"/>
    </source>
</evidence>
<keyword evidence="4 6" id="KW-0805">Transcription regulation</keyword>
<evidence type="ECO:0000259" key="9">
    <source>
        <dbReference type="Pfam" id="PF26594"/>
    </source>
</evidence>
<dbReference type="HAMAP" id="MF_00945_B">
    <property type="entry name" value="NusA_B"/>
    <property type="match status" value="1"/>
</dbReference>
<dbReference type="PROSITE" id="PS50084">
    <property type="entry name" value="KH_TYPE_1"/>
    <property type="match status" value="1"/>
</dbReference>
<dbReference type="Gene3D" id="3.30.1480.10">
    <property type="entry name" value="NusA, N-terminal domain"/>
    <property type="match status" value="1"/>
</dbReference>
<comment type="similarity">
    <text evidence="6">Belongs to the NusA family.</text>
</comment>
<evidence type="ECO:0000256" key="2">
    <source>
        <dbReference type="ARBA" id="ARBA00022490"/>
    </source>
</evidence>
<dbReference type="InterPro" id="IPR013735">
    <property type="entry name" value="TF_NusA_N"/>
</dbReference>
<keyword evidence="5 6" id="KW-0804">Transcription</keyword>
<feature type="domain" description="Transcription factor NusA first KH" evidence="8">
    <location>
        <begin position="176"/>
        <end position="252"/>
    </location>
</feature>
<dbReference type="Proteomes" id="UP001501461">
    <property type="component" value="Unassembled WGS sequence"/>
</dbReference>
<evidence type="ECO:0000256" key="4">
    <source>
        <dbReference type="ARBA" id="ARBA00023015"/>
    </source>
</evidence>
<evidence type="ECO:0000256" key="1">
    <source>
        <dbReference type="ARBA" id="ARBA00022472"/>
    </source>
</evidence>
<dbReference type="SUPFAM" id="SSF50249">
    <property type="entry name" value="Nucleic acid-binding proteins"/>
    <property type="match status" value="1"/>
</dbReference>
<accession>A0ABN2UGF7</accession>
<proteinExistence type="inferred from homology"/>
<evidence type="ECO:0000256" key="5">
    <source>
        <dbReference type="ARBA" id="ARBA00023163"/>
    </source>
</evidence>
<evidence type="ECO:0000259" key="8">
    <source>
        <dbReference type="Pfam" id="PF13184"/>
    </source>
</evidence>
<comment type="caution">
    <text evidence="10">The sequence shown here is derived from an EMBL/GenBank/DDBJ whole genome shotgun (WGS) entry which is preliminary data.</text>
</comment>
<dbReference type="Gene3D" id="3.30.300.20">
    <property type="match status" value="2"/>
</dbReference>
<dbReference type="Gene3D" id="2.40.50.140">
    <property type="entry name" value="Nucleic acid-binding proteins"/>
    <property type="match status" value="1"/>
</dbReference>
<evidence type="ECO:0000256" key="3">
    <source>
        <dbReference type="ARBA" id="ARBA00022884"/>
    </source>
</evidence>
<reference evidence="10 11" key="1">
    <citation type="journal article" date="2019" name="Int. J. Syst. Evol. Microbiol.">
        <title>The Global Catalogue of Microorganisms (GCM) 10K type strain sequencing project: providing services to taxonomists for standard genome sequencing and annotation.</title>
        <authorList>
            <consortium name="The Broad Institute Genomics Platform"/>
            <consortium name="The Broad Institute Genome Sequencing Center for Infectious Disease"/>
            <person name="Wu L."/>
            <person name="Ma J."/>
        </authorList>
    </citation>
    <scope>NUCLEOTIDE SEQUENCE [LARGE SCALE GENOMIC DNA]</scope>
    <source>
        <strain evidence="10 11">JCM 13595</strain>
    </source>
</reference>
<dbReference type="InterPro" id="IPR012340">
    <property type="entry name" value="NA-bd_OB-fold"/>
</dbReference>
<feature type="domain" description="Transcription factor NusA N-terminal" evidence="7">
    <location>
        <begin position="6"/>
        <end position="60"/>
    </location>
</feature>
<keyword evidence="2 6" id="KW-0963">Cytoplasm</keyword>
<evidence type="ECO:0000313" key="10">
    <source>
        <dbReference type="EMBL" id="GAA2037118.1"/>
    </source>
</evidence>
<dbReference type="SUPFAM" id="SSF69705">
    <property type="entry name" value="Transcription factor NusA, N-terminal domain"/>
    <property type="match status" value="1"/>
</dbReference>
<feature type="domain" description="NusA-like second KH" evidence="9">
    <location>
        <begin position="257"/>
        <end position="323"/>
    </location>
</feature>
<dbReference type="InterPro" id="IPR058582">
    <property type="entry name" value="KH_NusA_2nd"/>
</dbReference>
<evidence type="ECO:0000259" key="7">
    <source>
        <dbReference type="Pfam" id="PF08529"/>
    </source>
</evidence>
<dbReference type="PANTHER" id="PTHR22648:SF0">
    <property type="entry name" value="TRANSCRIPTION TERMINATION_ANTITERMINATION PROTEIN NUSA"/>
    <property type="match status" value="1"/>
</dbReference>
<name>A0ABN2UGF7_9MICC</name>
<dbReference type="InterPro" id="IPR036555">
    <property type="entry name" value="NusA_N_sf"/>
</dbReference>
<sequence length="334" mass="36322">MDIDISLLRMLETEHEVPLEQLIPTIEQALLLAYHKSPGAIHRSRAEIDTKTGKVTIWATEFGEDDEPIGEFDDTPSGFGRVAASTARQVIVQRLRDAEDDQVLGEFRDKQDQLISGVIQQGSNPHMIQVDLGSVEAVLPPAEQVPGEDYSHGTRLRSYVVSVTRGNKGPSVTLSRSHPGLVRKLFEFEVPEIANGQVEIAAIAREAGHRTKIAVNAKESGINAKGACIGEMGTRVRAVMAELNDEKIDIVDFSTDPTKFISAALSPSKVVKVYDVDEATRSASVVVPDYQLSLAIGKEGQNARLAAKLTGWRIDIMGESVYEQQVAAKAPAED</sequence>
<dbReference type="Pfam" id="PF26594">
    <property type="entry name" value="KH_NusA_2nd"/>
    <property type="match status" value="1"/>
</dbReference>
<feature type="domain" description="Transcription factor NusA N-terminal" evidence="7">
    <location>
        <begin position="77"/>
        <end position="100"/>
    </location>
</feature>